<organism evidence="2 3">
    <name type="scientific">Araneus ventricosus</name>
    <name type="common">Orbweaver spider</name>
    <name type="synonym">Epeira ventricosa</name>
    <dbReference type="NCBI Taxonomy" id="182803"/>
    <lineage>
        <taxon>Eukaryota</taxon>
        <taxon>Metazoa</taxon>
        <taxon>Ecdysozoa</taxon>
        <taxon>Arthropoda</taxon>
        <taxon>Chelicerata</taxon>
        <taxon>Arachnida</taxon>
        <taxon>Araneae</taxon>
        <taxon>Araneomorphae</taxon>
        <taxon>Entelegynae</taxon>
        <taxon>Araneoidea</taxon>
        <taxon>Araneidae</taxon>
        <taxon>Araneus</taxon>
    </lineage>
</organism>
<dbReference type="Gene3D" id="3.60.10.10">
    <property type="entry name" value="Endonuclease/exonuclease/phosphatase"/>
    <property type="match status" value="1"/>
</dbReference>
<evidence type="ECO:0000259" key="1">
    <source>
        <dbReference type="Pfam" id="PF14529"/>
    </source>
</evidence>
<comment type="caution">
    <text evidence="2">The sequence shown here is derived from an EMBL/GenBank/DDBJ whole genome shotgun (WGS) entry which is preliminary data.</text>
</comment>
<protein>
    <recommendedName>
        <fullName evidence="1">Endonuclease/exonuclease/phosphatase domain-containing protein</fullName>
    </recommendedName>
</protein>
<name>A0A4Y2ALN8_ARAVE</name>
<dbReference type="EMBL" id="BGPR01000020">
    <property type="protein sequence ID" value="GBL80149.1"/>
    <property type="molecule type" value="Genomic_DNA"/>
</dbReference>
<dbReference type="Pfam" id="PF14529">
    <property type="entry name" value="Exo_endo_phos_2"/>
    <property type="match status" value="1"/>
</dbReference>
<evidence type="ECO:0000313" key="2">
    <source>
        <dbReference type="EMBL" id="GBL80149.1"/>
    </source>
</evidence>
<evidence type="ECO:0000313" key="3">
    <source>
        <dbReference type="Proteomes" id="UP000499080"/>
    </source>
</evidence>
<keyword evidence="3" id="KW-1185">Reference proteome</keyword>
<feature type="domain" description="Endonuclease/exonuclease/phosphatase" evidence="1">
    <location>
        <begin position="16"/>
        <end position="98"/>
    </location>
</feature>
<gene>
    <name evidence="2" type="ORF">AVEN_29135_1</name>
</gene>
<dbReference type="InterPro" id="IPR036691">
    <property type="entry name" value="Endo/exonu/phosph_ase_sf"/>
</dbReference>
<dbReference type="OrthoDB" id="6437038at2759"/>
<dbReference type="AlphaFoldDB" id="A0A4Y2ALN8"/>
<dbReference type="Proteomes" id="UP000499080">
    <property type="component" value="Unassembled WGS sequence"/>
</dbReference>
<dbReference type="InterPro" id="IPR005135">
    <property type="entry name" value="Endo/exonuclease/phosphatase"/>
</dbReference>
<accession>A0A4Y2ALN8</accession>
<dbReference type="GO" id="GO:0003824">
    <property type="term" value="F:catalytic activity"/>
    <property type="evidence" value="ECO:0007669"/>
    <property type="project" value="InterPro"/>
</dbReference>
<sequence>MYKCVLLSLSLSLSEDLEPILLTLDGILNNHQDDLIVINGDFNAKSPAWGPTRSDSRGLELLNFVLRHHLDIRNDIDSPPTFESTRGKSWIDLTITKNFRREQIV</sequence>
<proteinExistence type="predicted"/>
<reference evidence="2 3" key="1">
    <citation type="journal article" date="2019" name="Sci. Rep.">
        <title>Orb-weaving spider Araneus ventricosus genome elucidates the spidroin gene catalogue.</title>
        <authorList>
            <person name="Kono N."/>
            <person name="Nakamura H."/>
            <person name="Ohtoshi R."/>
            <person name="Moran D.A.P."/>
            <person name="Shinohara A."/>
            <person name="Yoshida Y."/>
            <person name="Fujiwara M."/>
            <person name="Mori M."/>
            <person name="Tomita M."/>
            <person name="Arakawa K."/>
        </authorList>
    </citation>
    <scope>NUCLEOTIDE SEQUENCE [LARGE SCALE GENOMIC DNA]</scope>
</reference>
<dbReference type="SUPFAM" id="SSF56219">
    <property type="entry name" value="DNase I-like"/>
    <property type="match status" value="1"/>
</dbReference>